<proteinExistence type="predicted"/>
<evidence type="ECO:0000313" key="3">
    <source>
        <dbReference type="Proteomes" id="UP000563426"/>
    </source>
</evidence>
<dbReference type="Gene3D" id="3.40.50.9200">
    <property type="entry name" value="Hypothetical protein MTH538"/>
    <property type="match status" value="1"/>
</dbReference>
<gene>
    <name evidence="2" type="ORF">HMI49_07645</name>
</gene>
<organism evidence="2 3">
    <name type="scientific">Corallococcus exercitus</name>
    <dbReference type="NCBI Taxonomy" id="2316736"/>
    <lineage>
        <taxon>Bacteria</taxon>
        <taxon>Pseudomonadati</taxon>
        <taxon>Myxococcota</taxon>
        <taxon>Myxococcia</taxon>
        <taxon>Myxococcales</taxon>
        <taxon>Cystobacterineae</taxon>
        <taxon>Myxococcaceae</taxon>
        <taxon>Corallococcus</taxon>
    </lineage>
</organism>
<dbReference type="InterPro" id="IPR036490">
    <property type="entry name" value="ThsB_TIR-like_sf"/>
</dbReference>
<dbReference type="Proteomes" id="UP000563426">
    <property type="component" value="Unassembled WGS sequence"/>
</dbReference>
<dbReference type="Pfam" id="PF08937">
    <property type="entry name" value="ThsB_TIR"/>
    <property type="match status" value="1"/>
</dbReference>
<feature type="domain" description="Thoeris protein ThsB TIR-like" evidence="1">
    <location>
        <begin position="9"/>
        <end position="103"/>
    </location>
</feature>
<sequence>MNGEAKNLFISHAHQDDAALQGLCDLLRRNGYNIRNSSIDSTKPNEATSEEYIKYKILKPRIDWAGTMLVLISPVTHTRPWVDWEIECAQRQGKRIVGVYVQGGQESNLPASFQMYGDALVGWQADRVMAALEGSLNTLFQSDNKTEFPERDIDRFTCGEPEPL</sequence>
<name>A0A7Y4NQU0_9BACT</name>
<dbReference type="SUPFAM" id="SSF52206">
    <property type="entry name" value="Hypothetical protein MTH538"/>
    <property type="match status" value="1"/>
</dbReference>
<evidence type="ECO:0000259" key="1">
    <source>
        <dbReference type="Pfam" id="PF08937"/>
    </source>
</evidence>
<dbReference type="RefSeq" id="WP_171433655.1">
    <property type="nucleotide sequence ID" value="NZ_JABFJV010000028.1"/>
</dbReference>
<protein>
    <submittedName>
        <fullName evidence="2">TIR domain-containing protein</fullName>
    </submittedName>
</protein>
<dbReference type="AlphaFoldDB" id="A0A7Y4NQU0"/>
<dbReference type="EMBL" id="JABFJV010000028">
    <property type="protein sequence ID" value="NOK33066.1"/>
    <property type="molecule type" value="Genomic_DNA"/>
</dbReference>
<dbReference type="InterPro" id="IPR015032">
    <property type="entry name" value="ThsB__TIR-like_domain"/>
</dbReference>
<keyword evidence="3" id="KW-1185">Reference proteome</keyword>
<comment type="caution">
    <text evidence="2">The sequence shown here is derived from an EMBL/GenBank/DDBJ whole genome shotgun (WGS) entry which is preliminary data.</text>
</comment>
<accession>A0A7Y4NQU0</accession>
<reference evidence="2 3" key="1">
    <citation type="submission" date="2020-05" db="EMBL/GenBank/DDBJ databases">
        <authorList>
            <person name="Whitworth D."/>
        </authorList>
    </citation>
    <scope>NUCLEOTIDE SEQUENCE [LARGE SCALE GENOMIC DNA]</scope>
    <source>
        <strain evidence="2 3">AB043B</strain>
    </source>
</reference>
<evidence type="ECO:0000313" key="2">
    <source>
        <dbReference type="EMBL" id="NOK33066.1"/>
    </source>
</evidence>